<dbReference type="SUPFAM" id="SSF49464">
    <property type="entry name" value="Carboxypeptidase regulatory domain-like"/>
    <property type="match status" value="1"/>
</dbReference>
<dbReference type="InterPro" id="IPR008969">
    <property type="entry name" value="CarboxyPept-like_regulatory"/>
</dbReference>
<accession>A0ABR9XN94</accession>
<dbReference type="EMBL" id="JADFFM010000002">
    <property type="protein sequence ID" value="MBE9668822.1"/>
    <property type="molecule type" value="Genomic_DNA"/>
</dbReference>
<evidence type="ECO:0000313" key="1">
    <source>
        <dbReference type="EMBL" id="MBE9668822.1"/>
    </source>
</evidence>
<name>A0ABR9XN94_9SPHI</name>
<reference evidence="1 2" key="1">
    <citation type="submission" date="2020-10" db="EMBL/GenBank/DDBJ databases">
        <title>Mucilaginibacter mali sp. nov., isolated from rhizosphere soil of apple orchard.</title>
        <authorList>
            <person name="Lee J.-S."/>
            <person name="Kim H.S."/>
            <person name="Kim J.-S."/>
        </authorList>
    </citation>
    <scope>NUCLEOTIDE SEQUENCE [LARGE SCALE GENOMIC DNA]</scope>
    <source>
        <strain evidence="1 2">KCTC 23157</strain>
    </source>
</reference>
<keyword evidence="2" id="KW-1185">Reference proteome</keyword>
<dbReference type="RefSeq" id="WP_194108201.1">
    <property type="nucleotide sequence ID" value="NZ_JADFFM010000002.1"/>
</dbReference>
<dbReference type="Pfam" id="PF18939">
    <property type="entry name" value="DUF5686"/>
    <property type="match status" value="1"/>
</dbReference>
<evidence type="ECO:0000313" key="2">
    <source>
        <dbReference type="Proteomes" id="UP000632774"/>
    </source>
</evidence>
<proteinExistence type="predicted"/>
<sequence length="844" mass="97119">MLRKANFVLPGLWKLFPVFCFAFICIFNTEASAQAVKRISGKITDAETGEPLPYVTVFVKLPNHTTKGITSDFSGLYHLVAPLASSDTIYATYVGYLQAKKPLPKEHTATVDFQLKADNQLLKTVTITPKSYVNPAWAILENVVKHKNENNLEKLNSYEYESYTRLELSVTNISDKMKQRKVMKQILPIMDSLKKMAGDDGKPILPVFMSESVADYYYQKNPQQKTENIKRTKTSGVGIEDETLISQIIGSSFQQYNFYKNYVRLANKDFISPITDSWKTFYNYELTDEHDKINGREYYKIEFKPKRSHDLSFVGVMWITHDDYALYRIDMSVTPDANLDFLNKIRIQQEMVQPQGTTAWIPEKTRITVHVSNIAKNWSGFLGKFYLSNKNFAVNKTYPPAVFKEPLTMSDDITKQDESYWTRNRPEPLTEDDKKVYHIIDTVKNLPMVRTYADIAGMLINGYYRIGKFSYGPYLYTYSYNDVQGSVLRLGGTTNKYFSDQLILGGYVSYGFRDKRWNFNGSVDYIFSRKPWLQAGVSFTRDLGQTGYQFENFSKNNNVFRASIRNGRITRRGPFQQNDLRAYVQTDIAREWNAKLTVDRRTFDPLYNFVYFSPANSQLYTNYQVAEAIGELQWQPGRRLLQSSKINKRIMLGEGTDNPVVTFRYTHGFKAFGGDFSYNKFAANITEKVHMGIFGKGEYAVTGGYIPSSLPLPLLENHRYNFNTMRFLEFTSNRYVSLTYTQHMEGLITNSIPLLKELNVRTVADFNVLDGALNDANGGRPSTPRRPTRNLEGIPYVEAGYGLENIFNFIRVDFLHRLTHRDHVDETGALPSNFAVRVSVQFRL</sequence>
<dbReference type="InterPro" id="IPR043741">
    <property type="entry name" value="DUF5686"/>
</dbReference>
<gene>
    <name evidence="1" type="ORF">IRJ18_20810</name>
</gene>
<dbReference type="Gene3D" id="2.60.40.1120">
    <property type="entry name" value="Carboxypeptidase-like, regulatory domain"/>
    <property type="match status" value="1"/>
</dbReference>
<dbReference type="Pfam" id="PF13715">
    <property type="entry name" value="CarbopepD_reg_2"/>
    <property type="match status" value="1"/>
</dbReference>
<comment type="caution">
    <text evidence="1">The sequence shown here is derived from an EMBL/GenBank/DDBJ whole genome shotgun (WGS) entry which is preliminary data.</text>
</comment>
<protein>
    <submittedName>
        <fullName evidence="1">Carboxypeptidase-like regulatory domain-containing protein</fullName>
    </submittedName>
</protein>
<organism evidence="1 2">
    <name type="scientific">Mucilaginibacter boryungensis</name>
    <dbReference type="NCBI Taxonomy" id="768480"/>
    <lineage>
        <taxon>Bacteria</taxon>
        <taxon>Pseudomonadati</taxon>
        <taxon>Bacteroidota</taxon>
        <taxon>Sphingobacteriia</taxon>
        <taxon>Sphingobacteriales</taxon>
        <taxon>Sphingobacteriaceae</taxon>
        <taxon>Mucilaginibacter</taxon>
    </lineage>
</organism>
<dbReference type="Proteomes" id="UP000632774">
    <property type="component" value="Unassembled WGS sequence"/>
</dbReference>